<dbReference type="GO" id="GO:0005471">
    <property type="term" value="F:ATP:ADP antiporter activity"/>
    <property type="evidence" value="ECO:0007669"/>
    <property type="project" value="UniProtKB-UniRule"/>
</dbReference>
<gene>
    <name evidence="15" type="ORF">WA026_014872</name>
</gene>
<evidence type="ECO:0000256" key="14">
    <source>
        <dbReference type="RuleBase" id="RU368008"/>
    </source>
</evidence>
<dbReference type="Pfam" id="PF00153">
    <property type="entry name" value="Mito_carr"/>
    <property type="match status" value="1"/>
</dbReference>
<keyword evidence="5" id="KW-0050">Antiport</keyword>
<keyword evidence="11 12" id="KW-0472">Membrane</keyword>
<proteinExistence type="inferred from homology"/>
<keyword evidence="7" id="KW-0677">Repeat</keyword>
<evidence type="ECO:0000256" key="10">
    <source>
        <dbReference type="ARBA" id="ARBA00023128"/>
    </source>
</evidence>
<reference evidence="15 16" key="1">
    <citation type="submission" date="2023-03" db="EMBL/GenBank/DDBJ databases">
        <title>Genome insight into feeding habits of ladybird beetles.</title>
        <authorList>
            <person name="Li H.-S."/>
            <person name="Huang Y.-H."/>
            <person name="Pang H."/>
        </authorList>
    </citation>
    <scope>NUCLEOTIDE SEQUENCE [LARGE SCALE GENOMIC DNA]</scope>
    <source>
        <strain evidence="15">SYSU_2023b</strain>
        <tissue evidence="15">Whole body</tissue>
    </source>
</reference>
<evidence type="ECO:0000256" key="9">
    <source>
        <dbReference type="ARBA" id="ARBA00022989"/>
    </source>
</evidence>
<comment type="subunit">
    <text evidence="3 14">Monomer.</text>
</comment>
<evidence type="ECO:0000256" key="2">
    <source>
        <dbReference type="ARBA" id="ARBA00006375"/>
    </source>
</evidence>
<evidence type="ECO:0000256" key="6">
    <source>
        <dbReference type="ARBA" id="ARBA00022692"/>
    </source>
</evidence>
<evidence type="ECO:0000313" key="16">
    <source>
        <dbReference type="Proteomes" id="UP001431783"/>
    </source>
</evidence>
<dbReference type="GO" id="GO:0005743">
    <property type="term" value="C:mitochondrial inner membrane"/>
    <property type="evidence" value="ECO:0007669"/>
    <property type="project" value="UniProtKB-SubCell"/>
</dbReference>
<dbReference type="Proteomes" id="UP001431783">
    <property type="component" value="Unassembled WGS sequence"/>
</dbReference>
<evidence type="ECO:0000256" key="7">
    <source>
        <dbReference type="ARBA" id="ARBA00022737"/>
    </source>
</evidence>
<comment type="similarity">
    <text evidence="2 13">Belongs to the mitochondrial carrier (TC 2.A.29) family.</text>
</comment>
<feature type="repeat" description="Solcar" evidence="12">
    <location>
        <begin position="32"/>
        <end position="124"/>
    </location>
</feature>
<dbReference type="InterPro" id="IPR023395">
    <property type="entry name" value="MCP_dom_sf"/>
</dbReference>
<evidence type="ECO:0000256" key="12">
    <source>
        <dbReference type="PROSITE-ProRule" id="PRU00282"/>
    </source>
</evidence>
<evidence type="ECO:0000256" key="13">
    <source>
        <dbReference type="RuleBase" id="RU000488"/>
    </source>
</evidence>
<name>A0AAW1V027_9CUCU</name>
<dbReference type="GO" id="GO:1901029">
    <property type="term" value="P:negative regulation of mitochondrial outer membrane permeabilization involved in apoptotic signaling pathway"/>
    <property type="evidence" value="ECO:0007669"/>
    <property type="project" value="TreeGrafter"/>
</dbReference>
<dbReference type="PRINTS" id="PR00927">
    <property type="entry name" value="ADPTRNSLCASE"/>
</dbReference>
<dbReference type="PANTHER" id="PTHR45635">
    <property type="entry name" value="ADP,ATP CARRIER PROTEIN 1-RELATED-RELATED"/>
    <property type="match status" value="1"/>
</dbReference>
<dbReference type="InterPro" id="IPR018108">
    <property type="entry name" value="MCP_transmembrane"/>
</dbReference>
<comment type="caution">
    <text evidence="15">The sequence shown here is derived from an EMBL/GenBank/DDBJ whole genome shotgun (WGS) entry which is preliminary data.</text>
</comment>
<dbReference type="GO" id="GO:1990544">
    <property type="term" value="P:mitochondrial ATP transmembrane transport"/>
    <property type="evidence" value="ECO:0007669"/>
    <property type="project" value="InterPro"/>
</dbReference>
<organism evidence="15 16">
    <name type="scientific">Henosepilachna vigintioctopunctata</name>
    <dbReference type="NCBI Taxonomy" id="420089"/>
    <lineage>
        <taxon>Eukaryota</taxon>
        <taxon>Metazoa</taxon>
        <taxon>Ecdysozoa</taxon>
        <taxon>Arthropoda</taxon>
        <taxon>Hexapoda</taxon>
        <taxon>Insecta</taxon>
        <taxon>Pterygota</taxon>
        <taxon>Neoptera</taxon>
        <taxon>Endopterygota</taxon>
        <taxon>Coleoptera</taxon>
        <taxon>Polyphaga</taxon>
        <taxon>Cucujiformia</taxon>
        <taxon>Coccinelloidea</taxon>
        <taxon>Coccinellidae</taxon>
        <taxon>Epilachninae</taxon>
        <taxon>Epilachnini</taxon>
        <taxon>Henosepilachna</taxon>
    </lineage>
</organism>
<keyword evidence="4 13" id="KW-0813">Transport</keyword>
<keyword evidence="16" id="KW-1185">Reference proteome</keyword>
<comment type="subcellular location">
    <subcellularLocation>
        <location evidence="14">Membrane</location>
        <topology evidence="14">Multi-pass membrane protein</topology>
    </subcellularLocation>
    <subcellularLocation>
        <location evidence="1">Mitochondrion inner membrane</location>
        <topology evidence="1">Multi-pass membrane protein</topology>
    </subcellularLocation>
</comment>
<dbReference type="PROSITE" id="PS50920">
    <property type="entry name" value="SOLCAR"/>
    <property type="match status" value="1"/>
</dbReference>
<comment type="function">
    <text evidence="14">Catalyzes the exchange of ADP and ATP across the membrane.</text>
</comment>
<dbReference type="PANTHER" id="PTHR45635:SF40">
    <property type="entry name" value="ADP_ATP TRANSLOCASE 4"/>
    <property type="match status" value="1"/>
</dbReference>
<protein>
    <recommendedName>
        <fullName evidence="14">ADP/ATP translocase</fullName>
    </recommendedName>
    <alternativeName>
        <fullName evidence="14">ADP,ATP carrier protein</fullName>
    </alternativeName>
</protein>
<keyword evidence="10" id="KW-0496">Mitochondrion</keyword>
<keyword evidence="6 12" id="KW-0812">Transmembrane</keyword>
<dbReference type="Gene3D" id="1.50.40.10">
    <property type="entry name" value="Mitochondrial carrier domain"/>
    <property type="match status" value="1"/>
</dbReference>
<evidence type="ECO:0000256" key="11">
    <source>
        <dbReference type="ARBA" id="ARBA00023136"/>
    </source>
</evidence>
<keyword evidence="8" id="KW-0999">Mitochondrion inner membrane</keyword>
<dbReference type="EMBL" id="JARQZJ010000098">
    <property type="protein sequence ID" value="KAK9886087.1"/>
    <property type="molecule type" value="Genomic_DNA"/>
</dbReference>
<accession>A0AAW1V027</accession>
<dbReference type="InterPro" id="IPR002067">
    <property type="entry name" value="MCP"/>
</dbReference>
<dbReference type="InterPro" id="IPR002113">
    <property type="entry name" value="ADT_euk_type"/>
</dbReference>
<evidence type="ECO:0000313" key="15">
    <source>
        <dbReference type="EMBL" id="KAK9886087.1"/>
    </source>
</evidence>
<evidence type="ECO:0000256" key="3">
    <source>
        <dbReference type="ARBA" id="ARBA00011245"/>
    </source>
</evidence>
<keyword evidence="9" id="KW-1133">Transmembrane helix</keyword>
<dbReference type="AlphaFoldDB" id="A0AAW1V027"/>
<sequence length="161" mass="18229">MATAPTKRTLQCERVKLLLKKSHVNAQLSIHVHEEFSLRRYRISATVAVSSIAPFEGVKLILRVRASSKHNGAAKEYKGITDAFVRIPQEQGFLSLWRDDLAIILRYFSTQALNFRFKDAYKQISMDGVDRKTNFFRYFSSYLAPGGAAGPTSVCFVYSLD</sequence>
<dbReference type="GO" id="GO:0140021">
    <property type="term" value="P:mitochondrial ADP transmembrane transport"/>
    <property type="evidence" value="ECO:0007669"/>
    <property type="project" value="InterPro"/>
</dbReference>
<evidence type="ECO:0000256" key="8">
    <source>
        <dbReference type="ARBA" id="ARBA00022792"/>
    </source>
</evidence>
<evidence type="ECO:0000256" key="5">
    <source>
        <dbReference type="ARBA" id="ARBA00022449"/>
    </source>
</evidence>
<evidence type="ECO:0000256" key="1">
    <source>
        <dbReference type="ARBA" id="ARBA00004448"/>
    </source>
</evidence>
<dbReference type="PRINTS" id="PR00926">
    <property type="entry name" value="MITOCARRIER"/>
</dbReference>
<evidence type="ECO:0000256" key="4">
    <source>
        <dbReference type="ARBA" id="ARBA00022448"/>
    </source>
</evidence>
<dbReference type="SUPFAM" id="SSF103506">
    <property type="entry name" value="Mitochondrial carrier"/>
    <property type="match status" value="1"/>
</dbReference>